<evidence type="ECO:0000256" key="2">
    <source>
        <dbReference type="ARBA" id="ARBA00022723"/>
    </source>
</evidence>
<accession>A0ABP9PAA1</accession>
<keyword evidence="3" id="KW-0378">Hydrolase</keyword>
<dbReference type="Pfam" id="PF00884">
    <property type="entry name" value="Sulfatase"/>
    <property type="match status" value="1"/>
</dbReference>
<proteinExistence type="inferred from homology"/>
<keyword evidence="2" id="KW-0479">Metal-binding</keyword>
<name>A0ABP9PAA1_9BACT</name>
<comment type="caution">
    <text evidence="7">The sequence shown here is derived from an EMBL/GenBank/DDBJ whole genome shotgun (WGS) entry which is preliminary data.</text>
</comment>
<keyword evidence="4" id="KW-0106">Calcium</keyword>
<dbReference type="InterPro" id="IPR017850">
    <property type="entry name" value="Alkaline_phosphatase_core_sf"/>
</dbReference>
<comment type="similarity">
    <text evidence="1">Belongs to the sulfatase family.</text>
</comment>
<feature type="coiled-coil region" evidence="5">
    <location>
        <begin position="381"/>
        <end position="408"/>
    </location>
</feature>
<sequence length="435" mass="49100">MSLLLVFGFAARAEKPNIILIMADDFGYECLTANGGQSYQTPHLDRLAAEGLRFEHCHSQPLCTPTRVQLMTGRYNVRNYFNFGTLPTTETTFGQLLKKAGYATGICGKWQLGQDKGLPQHFGFEESYLWQHTRRPPRYANPGLEHNGEPVDFTHGEYGPKLVNDFALDFITRHRQQPFFLYYPMILTHDPFQPTPDSAEWDPKTTGENAKRDNKHFADMTAYMDKLIGELVARLDELALRENTVLLFLGDNGTSSKITSQFQGRPYAGGKGKTNRQGTHVPMIANWPAQMSAGRVSKDLISTTDFLPTLCEMAGIPVPAQVDGVSFLPQLKGQPGTPREWLYGWYSPRQKPDLSVQEFAFDHRFKLYRDGRFFNLVADPLEKEALAVESLNREAAEAATRLARVLDQFKDARPVELDEAFLKASGGVKKKKRQK</sequence>
<dbReference type="Proteomes" id="UP001499852">
    <property type="component" value="Unassembled WGS sequence"/>
</dbReference>
<dbReference type="CDD" id="cd16151">
    <property type="entry name" value="sulfatase_like"/>
    <property type="match status" value="1"/>
</dbReference>
<dbReference type="EMBL" id="BAABIA010000006">
    <property type="protein sequence ID" value="GAA5143313.1"/>
    <property type="molecule type" value="Genomic_DNA"/>
</dbReference>
<dbReference type="InterPro" id="IPR050738">
    <property type="entry name" value="Sulfatase"/>
</dbReference>
<reference evidence="8" key="1">
    <citation type="journal article" date="2019" name="Int. J. Syst. Evol. Microbiol.">
        <title>The Global Catalogue of Microorganisms (GCM) 10K type strain sequencing project: providing services to taxonomists for standard genome sequencing and annotation.</title>
        <authorList>
            <consortium name="The Broad Institute Genomics Platform"/>
            <consortium name="The Broad Institute Genome Sequencing Center for Infectious Disease"/>
            <person name="Wu L."/>
            <person name="Ma J."/>
        </authorList>
    </citation>
    <scope>NUCLEOTIDE SEQUENCE [LARGE SCALE GENOMIC DNA]</scope>
    <source>
        <strain evidence="8">JCM 18053</strain>
    </source>
</reference>
<evidence type="ECO:0000259" key="6">
    <source>
        <dbReference type="Pfam" id="PF00884"/>
    </source>
</evidence>
<evidence type="ECO:0000313" key="8">
    <source>
        <dbReference type="Proteomes" id="UP001499852"/>
    </source>
</evidence>
<dbReference type="Gene3D" id="3.40.720.10">
    <property type="entry name" value="Alkaline Phosphatase, subunit A"/>
    <property type="match status" value="1"/>
</dbReference>
<evidence type="ECO:0000313" key="7">
    <source>
        <dbReference type="EMBL" id="GAA5143313.1"/>
    </source>
</evidence>
<feature type="domain" description="Sulfatase N-terminal" evidence="6">
    <location>
        <begin position="16"/>
        <end position="316"/>
    </location>
</feature>
<organism evidence="7 8">
    <name type="scientific">Prosthecobacter algae</name>
    <dbReference type="NCBI Taxonomy" id="1144682"/>
    <lineage>
        <taxon>Bacteria</taxon>
        <taxon>Pseudomonadati</taxon>
        <taxon>Verrucomicrobiota</taxon>
        <taxon>Verrucomicrobiia</taxon>
        <taxon>Verrucomicrobiales</taxon>
        <taxon>Verrucomicrobiaceae</taxon>
        <taxon>Prosthecobacter</taxon>
    </lineage>
</organism>
<dbReference type="InterPro" id="IPR000917">
    <property type="entry name" value="Sulfatase_N"/>
</dbReference>
<protein>
    <submittedName>
        <fullName evidence="7">Sulfatase-like hydrolase/transferase</fullName>
    </submittedName>
</protein>
<evidence type="ECO:0000256" key="1">
    <source>
        <dbReference type="ARBA" id="ARBA00008779"/>
    </source>
</evidence>
<dbReference type="InterPro" id="IPR024607">
    <property type="entry name" value="Sulfatase_CS"/>
</dbReference>
<dbReference type="PANTHER" id="PTHR42693">
    <property type="entry name" value="ARYLSULFATASE FAMILY MEMBER"/>
    <property type="match status" value="1"/>
</dbReference>
<dbReference type="PROSITE" id="PS00523">
    <property type="entry name" value="SULFATASE_1"/>
    <property type="match status" value="1"/>
</dbReference>
<evidence type="ECO:0000256" key="3">
    <source>
        <dbReference type="ARBA" id="ARBA00022801"/>
    </source>
</evidence>
<keyword evidence="8" id="KW-1185">Reference proteome</keyword>
<dbReference type="SUPFAM" id="SSF53649">
    <property type="entry name" value="Alkaline phosphatase-like"/>
    <property type="match status" value="1"/>
</dbReference>
<evidence type="ECO:0000256" key="5">
    <source>
        <dbReference type="SAM" id="Coils"/>
    </source>
</evidence>
<keyword evidence="5" id="KW-0175">Coiled coil</keyword>
<gene>
    <name evidence="7" type="ORF">GCM10023213_30830</name>
</gene>
<evidence type="ECO:0000256" key="4">
    <source>
        <dbReference type="ARBA" id="ARBA00022837"/>
    </source>
</evidence>
<dbReference type="PANTHER" id="PTHR42693:SF53">
    <property type="entry name" value="ENDO-4-O-SULFATASE"/>
    <property type="match status" value="1"/>
</dbReference>